<evidence type="ECO:0000256" key="6">
    <source>
        <dbReference type="RuleBase" id="RU361228"/>
    </source>
</evidence>
<comment type="catalytic activity">
    <reaction evidence="5 6">
        <text>L-arginyl-[protein] + NAD(+) = N(omega)-(ADP-D-ribosyl)-L-arginyl-[protein] + nicotinamide + H(+)</text>
        <dbReference type="Rhea" id="RHEA:19149"/>
        <dbReference type="Rhea" id="RHEA-COMP:10532"/>
        <dbReference type="Rhea" id="RHEA-COMP:15087"/>
        <dbReference type="ChEBI" id="CHEBI:15378"/>
        <dbReference type="ChEBI" id="CHEBI:17154"/>
        <dbReference type="ChEBI" id="CHEBI:29965"/>
        <dbReference type="ChEBI" id="CHEBI:57540"/>
        <dbReference type="ChEBI" id="CHEBI:142554"/>
        <dbReference type="EC" id="2.4.2.31"/>
    </reaction>
</comment>
<keyword evidence="6" id="KW-0520">NAD</keyword>
<evidence type="ECO:0000256" key="4">
    <source>
        <dbReference type="ARBA" id="ARBA00022695"/>
    </source>
</evidence>
<evidence type="ECO:0000313" key="8">
    <source>
        <dbReference type="EMBL" id="CAF1150456.1"/>
    </source>
</evidence>
<keyword evidence="4" id="KW-0548">Nucleotidyltransferase</keyword>
<name>A0A814SPJ8_9BILA</name>
<dbReference type="Proteomes" id="UP000663829">
    <property type="component" value="Unassembled WGS sequence"/>
</dbReference>
<protein>
    <recommendedName>
        <fullName evidence="6">NAD(P)(+)--arginine ADP-ribosyltransferase</fullName>
        <ecNumber evidence="6">2.4.2.31</ecNumber>
    </recommendedName>
    <alternativeName>
        <fullName evidence="6">Mono(ADP-ribosyl)transferase</fullName>
    </alternativeName>
</protein>
<feature type="region of interest" description="Disordered" evidence="7">
    <location>
        <begin position="332"/>
        <end position="386"/>
    </location>
</feature>
<evidence type="ECO:0000256" key="1">
    <source>
        <dbReference type="ARBA" id="ARBA00009558"/>
    </source>
</evidence>
<dbReference type="EMBL" id="CAJOBC010006880">
    <property type="protein sequence ID" value="CAF3914102.1"/>
    <property type="molecule type" value="Genomic_DNA"/>
</dbReference>
<feature type="compositionally biased region" description="Polar residues" evidence="7">
    <location>
        <begin position="354"/>
        <end position="377"/>
    </location>
</feature>
<keyword evidence="3 6" id="KW-0808">Transferase</keyword>
<keyword evidence="6" id="KW-0521">NADP</keyword>
<dbReference type="GO" id="GO:0016779">
    <property type="term" value="F:nucleotidyltransferase activity"/>
    <property type="evidence" value="ECO:0007669"/>
    <property type="project" value="UniProtKB-KW"/>
</dbReference>
<dbReference type="EC" id="2.4.2.31" evidence="6"/>
<feature type="compositionally biased region" description="Acidic residues" evidence="7">
    <location>
        <begin position="332"/>
        <end position="350"/>
    </location>
</feature>
<comment type="caution">
    <text evidence="8">The sequence shown here is derived from an EMBL/GenBank/DDBJ whole genome shotgun (WGS) entry which is preliminary data.</text>
</comment>
<evidence type="ECO:0000256" key="3">
    <source>
        <dbReference type="ARBA" id="ARBA00022679"/>
    </source>
</evidence>
<dbReference type="Gene3D" id="3.90.176.10">
    <property type="entry name" value="Toxin ADP-ribosyltransferase, Chain A, domain 1"/>
    <property type="match status" value="1"/>
</dbReference>
<reference evidence="8" key="1">
    <citation type="submission" date="2021-02" db="EMBL/GenBank/DDBJ databases">
        <authorList>
            <person name="Nowell W R."/>
        </authorList>
    </citation>
    <scope>NUCLEOTIDE SEQUENCE</scope>
</reference>
<evidence type="ECO:0000313" key="9">
    <source>
        <dbReference type="EMBL" id="CAF3914102.1"/>
    </source>
</evidence>
<proteinExistence type="inferred from homology"/>
<evidence type="ECO:0000313" key="10">
    <source>
        <dbReference type="Proteomes" id="UP000663829"/>
    </source>
</evidence>
<accession>A0A814SPJ8</accession>
<comment type="similarity">
    <text evidence="1 6">Belongs to the Arg-specific ADP-ribosyltransferase family.</text>
</comment>
<evidence type="ECO:0000256" key="7">
    <source>
        <dbReference type="SAM" id="MobiDB-lite"/>
    </source>
</evidence>
<dbReference type="Pfam" id="PF01129">
    <property type="entry name" value="ART"/>
    <property type="match status" value="1"/>
</dbReference>
<dbReference type="AlphaFoldDB" id="A0A814SPJ8"/>
<evidence type="ECO:0000256" key="2">
    <source>
        <dbReference type="ARBA" id="ARBA00022676"/>
    </source>
</evidence>
<sequence>MTTAKLPPVYGYQAEKLVTIEKALEPIQPQTDELPRFIRITKRNCHFPFEHGLTQDQSARAARLQLQNQCLNFTFCNCNRARLQSAAVYIYTMEWGNTTLYRVLSRALRSENGQALKIWFPYLKLFDTASEKLPTIKEVVWRDVSLDIGKNCTKGQVVTWWSVNSCASSVKVIKNFFRNGKTSTLFLIEAVNGKKISGYTEYETEDEIILRMGTQFRVMSDSLDQSNGSHVVHLIELDDNNDQPLASAMNEMHLATATKLSHSSTSGKFDEGVQQRIRWKPEEVSAEMQRKNDLKDKFYFTPAEFLKPDLIRSFFSRLKAIREKQTETVVVDEVEEEDDDEFDDNQVVEESEQRNNLRNSMGISNEQSSPPASSRNRAVSPDKRVG</sequence>
<dbReference type="Proteomes" id="UP000681722">
    <property type="component" value="Unassembled WGS sequence"/>
</dbReference>
<evidence type="ECO:0000256" key="5">
    <source>
        <dbReference type="ARBA" id="ARBA00047597"/>
    </source>
</evidence>
<gene>
    <name evidence="8" type="ORF">GPM918_LOCUS21154</name>
    <name evidence="9" type="ORF">SRO942_LOCUS21155</name>
</gene>
<dbReference type="GO" id="GO:0106274">
    <property type="term" value="F:NAD+-protein-arginine ADP-ribosyltransferase activity"/>
    <property type="evidence" value="ECO:0007669"/>
    <property type="project" value="UniProtKB-EC"/>
</dbReference>
<keyword evidence="2 6" id="KW-0328">Glycosyltransferase</keyword>
<dbReference type="EMBL" id="CAJNOQ010006879">
    <property type="protein sequence ID" value="CAF1150456.1"/>
    <property type="molecule type" value="Genomic_DNA"/>
</dbReference>
<organism evidence="8 10">
    <name type="scientific">Didymodactylos carnosus</name>
    <dbReference type="NCBI Taxonomy" id="1234261"/>
    <lineage>
        <taxon>Eukaryota</taxon>
        <taxon>Metazoa</taxon>
        <taxon>Spiralia</taxon>
        <taxon>Gnathifera</taxon>
        <taxon>Rotifera</taxon>
        <taxon>Eurotatoria</taxon>
        <taxon>Bdelloidea</taxon>
        <taxon>Philodinida</taxon>
        <taxon>Philodinidae</taxon>
        <taxon>Didymodactylos</taxon>
    </lineage>
</organism>
<dbReference type="InterPro" id="IPR000768">
    <property type="entry name" value="ART"/>
</dbReference>
<dbReference type="OrthoDB" id="423533at2759"/>
<dbReference type="SUPFAM" id="SSF56399">
    <property type="entry name" value="ADP-ribosylation"/>
    <property type="match status" value="1"/>
</dbReference>
<keyword evidence="10" id="KW-1185">Reference proteome</keyword>